<comment type="caution">
    <text evidence="4">The sequence shown here is derived from an EMBL/GenBank/DDBJ whole genome shotgun (WGS) entry which is preliminary data.</text>
</comment>
<keyword evidence="3" id="KW-0472">Membrane</keyword>
<dbReference type="EMBL" id="JACSRA010000016">
    <property type="protein sequence ID" value="MBD7911897.1"/>
    <property type="molecule type" value="Genomic_DNA"/>
</dbReference>
<evidence type="ECO:0000256" key="2">
    <source>
        <dbReference type="RuleBase" id="RU003750"/>
    </source>
</evidence>
<reference evidence="4 5" key="1">
    <citation type="submission" date="2020-08" db="EMBL/GenBank/DDBJ databases">
        <title>A Genomic Blueprint of the Chicken Gut Microbiome.</title>
        <authorList>
            <person name="Gilroy R."/>
            <person name="Ravi A."/>
            <person name="Getino M."/>
            <person name="Pursley I."/>
            <person name="Horton D.L."/>
            <person name="Alikhan N.-F."/>
            <person name="Baker D."/>
            <person name="Gharbi K."/>
            <person name="Hall N."/>
            <person name="Watson M."/>
            <person name="Adriaenssens E.M."/>
            <person name="Foster-Nyarko E."/>
            <person name="Jarju S."/>
            <person name="Secka A."/>
            <person name="Antonio M."/>
            <person name="Oren A."/>
            <person name="Chaudhuri R."/>
            <person name="La Ragione R.M."/>
            <person name="Hildebrand F."/>
            <person name="Pallen M.J."/>
        </authorList>
    </citation>
    <scope>NUCLEOTIDE SEQUENCE [LARGE SCALE GENOMIC DNA]</scope>
    <source>
        <strain evidence="4 5">Sa3CVN1</strain>
    </source>
</reference>
<dbReference type="InterPro" id="IPR000462">
    <property type="entry name" value="CDP-OH_P_trans"/>
</dbReference>
<protein>
    <submittedName>
        <fullName evidence="4">CDP-alcohol phosphatidyltransferase family protein</fullName>
    </submittedName>
</protein>
<evidence type="ECO:0000313" key="4">
    <source>
        <dbReference type="EMBL" id="MBD7911897.1"/>
    </source>
</evidence>
<feature type="transmembrane region" description="Helical" evidence="3">
    <location>
        <begin position="117"/>
        <end position="136"/>
    </location>
</feature>
<sequence length="176" mass="20149">MKSISNIISLLRILLSVILFFLKPFSILFWIVYSACGFSDIIDGYIARKINSVSRLGSFLDSVGDVVFFAIFSIIFLAKIIIPMKIWIWVIFIAVSKIASIIISYRKFHEFVILHTYANKATGFLLFIFPFAYIFLNINISSYIICIIASLATIEELIIHLESKELLRDIKGIFFS</sequence>
<feature type="transmembrane region" description="Helical" evidence="3">
    <location>
        <begin position="86"/>
        <end position="105"/>
    </location>
</feature>
<gene>
    <name evidence="4" type="ORF">H9661_11050</name>
</gene>
<dbReference type="RefSeq" id="WP_191768792.1">
    <property type="nucleotide sequence ID" value="NZ_JACSRA010000016.1"/>
</dbReference>
<dbReference type="InterPro" id="IPR043130">
    <property type="entry name" value="CDP-OH_PTrfase_TM_dom"/>
</dbReference>
<accession>A0ABR8PUQ2</accession>
<dbReference type="Pfam" id="PF01066">
    <property type="entry name" value="CDP-OH_P_transf"/>
    <property type="match status" value="1"/>
</dbReference>
<dbReference type="Proteomes" id="UP000627781">
    <property type="component" value="Unassembled WGS sequence"/>
</dbReference>
<feature type="transmembrane region" description="Helical" evidence="3">
    <location>
        <begin position="59"/>
        <end position="80"/>
    </location>
</feature>
<proteinExistence type="inferred from homology"/>
<name>A0ABR8PUQ2_9CLOT</name>
<keyword evidence="1 2" id="KW-0808">Transferase</keyword>
<keyword evidence="5" id="KW-1185">Reference proteome</keyword>
<evidence type="ECO:0000313" key="5">
    <source>
        <dbReference type="Proteomes" id="UP000627781"/>
    </source>
</evidence>
<organism evidence="4 5">
    <name type="scientific">Clostridium cibarium</name>
    <dbReference type="NCBI Taxonomy" id="2762247"/>
    <lineage>
        <taxon>Bacteria</taxon>
        <taxon>Bacillati</taxon>
        <taxon>Bacillota</taxon>
        <taxon>Clostridia</taxon>
        <taxon>Eubacteriales</taxon>
        <taxon>Clostridiaceae</taxon>
        <taxon>Clostridium</taxon>
    </lineage>
</organism>
<dbReference type="InterPro" id="IPR048254">
    <property type="entry name" value="CDP_ALCOHOL_P_TRANSF_CS"/>
</dbReference>
<dbReference type="Gene3D" id="1.20.120.1760">
    <property type="match status" value="1"/>
</dbReference>
<evidence type="ECO:0000256" key="3">
    <source>
        <dbReference type="SAM" id="Phobius"/>
    </source>
</evidence>
<keyword evidence="3" id="KW-0812">Transmembrane</keyword>
<comment type="similarity">
    <text evidence="2">Belongs to the CDP-alcohol phosphatidyltransferase class-I family.</text>
</comment>
<evidence type="ECO:0000256" key="1">
    <source>
        <dbReference type="ARBA" id="ARBA00022679"/>
    </source>
</evidence>
<dbReference type="PROSITE" id="PS00379">
    <property type="entry name" value="CDP_ALCOHOL_P_TRANSF"/>
    <property type="match status" value="1"/>
</dbReference>
<keyword evidence="3" id="KW-1133">Transmembrane helix</keyword>